<reference evidence="4 5" key="1">
    <citation type="journal article" date="2021" name="BMC Genomics">
        <title>Datura genome reveals duplications of psychoactive alkaloid biosynthetic genes and high mutation rate following tissue culture.</title>
        <authorList>
            <person name="Rajewski A."/>
            <person name="Carter-House D."/>
            <person name="Stajich J."/>
            <person name="Litt A."/>
        </authorList>
    </citation>
    <scope>NUCLEOTIDE SEQUENCE [LARGE SCALE GENOMIC DNA]</scope>
    <source>
        <strain evidence="4">AR-01</strain>
    </source>
</reference>
<dbReference type="Pfam" id="PF14543">
    <property type="entry name" value="TAXi_N"/>
    <property type="match status" value="1"/>
</dbReference>
<name>A0ABS8UKP0_DATST</name>
<accession>A0ABS8UKP0</accession>
<feature type="domain" description="Xylanase inhibitor N-terminal" evidence="3">
    <location>
        <begin position="96"/>
        <end position="184"/>
    </location>
</feature>
<evidence type="ECO:0000313" key="5">
    <source>
        <dbReference type="Proteomes" id="UP000823775"/>
    </source>
</evidence>
<dbReference type="EMBL" id="JACEIK010002142">
    <property type="protein sequence ID" value="MCD9559379.1"/>
    <property type="molecule type" value="Genomic_DNA"/>
</dbReference>
<evidence type="ECO:0000259" key="3">
    <source>
        <dbReference type="Pfam" id="PF14543"/>
    </source>
</evidence>
<evidence type="ECO:0000256" key="1">
    <source>
        <dbReference type="ARBA" id="ARBA00007447"/>
    </source>
</evidence>
<feature type="chain" id="PRO_5046779948" description="Xylanase inhibitor N-terminal domain-containing protein" evidence="2">
    <location>
        <begin position="20"/>
        <end position="288"/>
    </location>
</feature>
<organism evidence="4 5">
    <name type="scientific">Datura stramonium</name>
    <name type="common">Jimsonweed</name>
    <name type="synonym">Common thornapple</name>
    <dbReference type="NCBI Taxonomy" id="4076"/>
    <lineage>
        <taxon>Eukaryota</taxon>
        <taxon>Viridiplantae</taxon>
        <taxon>Streptophyta</taxon>
        <taxon>Embryophyta</taxon>
        <taxon>Tracheophyta</taxon>
        <taxon>Spermatophyta</taxon>
        <taxon>Magnoliopsida</taxon>
        <taxon>eudicotyledons</taxon>
        <taxon>Gunneridae</taxon>
        <taxon>Pentapetalae</taxon>
        <taxon>asterids</taxon>
        <taxon>lamiids</taxon>
        <taxon>Solanales</taxon>
        <taxon>Solanaceae</taxon>
        <taxon>Solanoideae</taxon>
        <taxon>Datureae</taxon>
        <taxon>Datura</taxon>
    </lineage>
</organism>
<proteinExistence type="inferred from homology"/>
<comment type="caution">
    <text evidence="4">The sequence shown here is derived from an EMBL/GenBank/DDBJ whole genome shotgun (WGS) entry which is preliminary data.</text>
</comment>
<comment type="similarity">
    <text evidence="1">Belongs to the peptidase A1 family.</text>
</comment>
<keyword evidence="5" id="KW-1185">Reference proteome</keyword>
<dbReference type="Gene3D" id="2.40.70.10">
    <property type="entry name" value="Acid Proteases"/>
    <property type="match status" value="1"/>
</dbReference>
<keyword evidence="2" id="KW-0732">Signal</keyword>
<gene>
    <name evidence="4" type="ORF">HAX54_017302</name>
</gene>
<sequence length="288" mass="31889">MVIFVVVAVSAAAGGGGYGDNQQQQKWWKWMSSNSAASSSVVNPVVSSSIVLPLYGNVYPIGYYYVQLNIGQPSRPFFLDPDICSTPRGYNVMLLCSLHKSASSIRKPNNDSCHARTSVPPCTMLITNVRVQNNVTISGAWMKPRLALGCGYDQLPGQSHHPLDGVLGLGKGKASIVSQLHSKGLKVECGWPLLGVVEEEVFFFGDEGRRPFKTINDRRNTSRTSHLALPMDGNPELFQIPLNHIYYLSKIFNIRSFPWCIDVRMGKSSYDGYTNLFCSQRAVSAWEF</sequence>
<evidence type="ECO:0000256" key="2">
    <source>
        <dbReference type="SAM" id="SignalP"/>
    </source>
</evidence>
<dbReference type="Proteomes" id="UP000823775">
    <property type="component" value="Unassembled WGS sequence"/>
</dbReference>
<protein>
    <recommendedName>
        <fullName evidence="3">Xylanase inhibitor N-terminal domain-containing protein</fullName>
    </recommendedName>
</protein>
<dbReference type="SUPFAM" id="SSF50630">
    <property type="entry name" value="Acid proteases"/>
    <property type="match status" value="1"/>
</dbReference>
<evidence type="ECO:0000313" key="4">
    <source>
        <dbReference type="EMBL" id="MCD9559379.1"/>
    </source>
</evidence>
<feature type="signal peptide" evidence="2">
    <location>
        <begin position="1"/>
        <end position="19"/>
    </location>
</feature>
<dbReference type="InterPro" id="IPR032861">
    <property type="entry name" value="TAXi_N"/>
</dbReference>
<dbReference type="InterPro" id="IPR021109">
    <property type="entry name" value="Peptidase_aspartic_dom_sf"/>
</dbReference>